<proteinExistence type="predicted"/>
<sequence>MQPLTYPKLKDDLIQQNLSNIAKQDPRLAEAVKGSGTTNPNFSVGMGTAADADRLGKVWVGDGGKSKEMPWLLGQCRWLPYLPATGS</sequence>
<protein>
    <submittedName>
        <fullName evidence="1">Uncharacterized protein</fullName>
    </submittedName>
</protein>
<organism evidence="1 2">
    <name type="scientific">Aeromonas bestiarum</name>
    <dbReference type="NCBI Taxonomy" id="105751"/>
    <lineage>
        <taxon>Bacteria</taxon>
        <taxon>Pseudomonadati</taxon>
        <taxon>Pseudomonadota</taxon>
        <taxon>Gammaproteobacteria</taxon>
        <taxon>Aeromonadales</taxon>
        <taxon>Aeromonadaceae</taxon>
        <taxon>Aeromonas</taxon>
    </lineage>
</organism>
<dbReference type="Proteomes" id="UP001168216">
    <property type="component" value="Unassembled WGS sequence"/>
</dbReference>
<name>A0AAW7I9J8_9GAMM</name>
<reference evidence="1" key="1">
    <citation type="submission" date="2023-08" db="EMBL/GenBank/DDBJ databases">
        <title>WGS of Aeromonas isolates.</title>
        <authorList>
            <person name="Lee H."/>
        </authorList>
    </citation>
    <scope>NUCLEOTIDE SEQUENCE</scope>
    <source>
        <strain evidence="1">SL22</strain>
    </source>
</reference>
<dbReference type="RefSeq" id="WP_290021387.1">
    <property type="nucleotide sequence ID" value="NZ_JAOPLV010000001.1"/>
</dbReference>
<comment type="caution">
    <text evidence="1">The sequence shown here is derived from an EMBL/GenBank/DDBJ whole genome shotgun (WGS) entry which is preliminary data.</text>
</comment>
<accession>A0AAW7I9J8</accession>
<evidence type="ECO:0000313" key="2">
    <source>
        <dbReference type="Proteomes" id="UP001168216"/>
    </source>
</evidence>
<dbReference type="EMBL" id="JAOPLV010000001">
    <property type="protein sequence ID" value="MDM5139204.1"/>
    <property type="molecule type" value="Genomic_DNA"/>
</dbReference>
<gene>
    <name evidence="1" type="ORF">OB959_05220</name>
</gene>
<dbReference type="AlphaFoldDB" id="A0AAW7I9J8"/>
<evidence type="ECO:0000313" key="1">
    <source>
        <dbReference type="EMBL" id="MDM5139204.1"/>
    </source>
</evidence>